<dbReference type="InterPro" id="IPR000659">
    <property type="entry name" value="Pyridox_Oxase"/>
</dbReference>
<dbReference type="PANTHER" id="PTHR10851:SF3">
    <property type="entry name" value="PYRIDOXINE_PYRIDOXAMINE 5'-PHOSPHATE OXIDASE 2"/>
    <property type="match status" value="1"/>
</dbReference>
<dbReference type="PANTHER" id="PTHR10851">
    <property type="entry name" value="PYRIDOXINE-5-PHOSPHATE OXIDASE"/>
    <property type="match status" value="1"/>
</dbReference>
<accession>A0A7J5U668</accession>
<keyword evidence="8" id="KW-1185">Reference proteome</keyword>
<dbReference type="Proteomes" id="UP000488299">
    <property type="component" value="Unassembled WGS sequence"/>
</dbReference>
<feature type="region of interest" description="Disordered" evidence="5">
    <location>
        <begin position="136"/>
        <end position="164"/>
    </location>
</feature>
<reference evidence="7 8" key="1">
    <citation type="submission" date="2019-10" db="EMBL/GenBank/DDBJ databases">
        <title>Rudanella paleaurantiibacter sp. nov., isolated from sludge.</title>
        <authorList>
            <person name="Xu S.Q."/>
        </authorList>
    </citation>
    <scope>NUCLEOTIDE SEQUENCE [LARGE SCALE GENOMIC DNA]</scope>
    <source>
        <strain evidence="7 8">HX-22-17</strain>
    </source>
</reference>
<dbReference type="InterPro" id="IPR012349">
    <property type="entry name" value="Split_barrel_FMN-bd"/>
</dbReference>
<gene>
    <name evidence="7" type="ORF">F5984_04130</name>
</gene>
<evidence type="ECO:0000256" key="1">
    <source>
        <dbReference type="ARBA" id="ARBA00001917"/>
    </source>
</evidence>
<comment type="cofactor">
    <cofactor evidence="1">
        <name>FMN</name>
        <dbReference type="ChEBI" id="CHEBI:58210"/>
    </cofactor>
</comment>
<dbReference type="GO" id="GO:0004733">
    <property type="term" value="F:pyridoxamine phosphate oxidase activity"/>
    <property type="evidence" value="ECO:0007669"/>
    <property type="project" value="InterPro"/>
</dbReference>
<evidence type="ECO:0000256" key="4">
    <source>
        <dbReference type="ARBA" id="ARBA00023002"/>
    </source>
</evidence>
<evidence type="ECO:0000256" key="3">
    <source>
        <dbReference type="ARBA" id="ARBA00022643"/>
    </source>
</evidence>
<evidence type="ECO:0000256" key="5">
    <source>
        <dbReference type="SAM" id="MobiDB-lite"/>
    </source>
</evidence>
<evidence type="ECO:0000256" key="2">
    <source>
        <dbReference type="ARBA" id="ARBA00022630"/>
    </source>
</evidence>
<sequence>MDSFPKSTVSDTSVHTTLTHIEQKFWAQLASAPGEKENGFQTLTLVTQSDDGPPDARMVVLRQVDAERRVLWFHTDRRAGKVAQLRVHPVATLLFWDRTTQVQLRCRVKAQLHTDDAPADAQWAATWEGSRKMYLSEQEPGSPQPEPYPGFPRELGERLPTRDESEAGRANFAAVACTVLSIDYLNLGRAGQTRARFSYDGDPEAIWLAP</sequence>
<proteinExistence type="predicted"/>
<feature type="domain" description="Pyridoxamine 5'-phosphate oxidase N-terminal" evidence="6">
    <location>
        <begin position="40"/>
        <end position="143"/>
    </location>
</feature>
<organism evidence="7 8">
    <name type="scientific">Rudanella paleaurantiibacter</name>
    <dbReference type="NCBI Taxonomy" id="2614655"/>
    <lineage>
        <taxon>Bacteria</taxon>
        <taxon>Pseudomonadati</taxon>
        <taxon>Bacteroidota</taxon>
        <taxon>Cytophagia</taxon>
        <taxon>Cytophagales</taxon>
        <taxon>Cytophagaceae</taxon>
        <taxon>Rudanella</taxon>
    </lineage>
</organism>
<evidence type="ECO:0000259" key="6">
    <source>
        <dbReference type="Pfam" id="PF01243"/>
    </source>
</evidence>
<dbReference type="InterPro" id="IPR011576">
    <property type="entry name" value="Pyridox_Oxase_N"/>
</dbReference>
<feature type="compositionally biased region" description="Basic and acidic residues" evidence="5">
    <location>
        <begin position="154"/>
        <end position="164"/>
    </location>
</feature>
<dbReference type="SUPFAM" id="SSF50475">
    <property type="entry name" value="FMN-binding split barrel"/>
    <property type="match status" value="1"/>
</dbReference>
<dbReference type="Gene3D" id="2.30.110.10">
    <property type="entry name" value="Electron Transport, Fmn-binding Protein, Chain A"/>
    <property type="match status" value="1"/>
</dbReference>
<name>A0A7J5U668_9BACT</name>
<dbReference type="GO" id="GO:0010181">
    <property type="term" value="F:FMN binding"/>
    <property type="evidence" value="ECO:0007669"/>
    <property type="project" value="InterPro"/>
</dbReference>
<evidence type="ECO:0000313" key="7">
    <source>
        <dbReference type="EMBL" id="KAB7733332.1"/>
    </source>
</evidence>
<dbReference type="RefSeq" id="WP_152122970.1">
    <property type="nucleotide sequence ID" value="NZ_WELI01000001.1"/>
</dbReference>
<dbReference type="EMBL" id="WELI01000001">
    <property type="protein sequence ID" value="KAB7733332.1"/>
    <property type="molecule type" value="Genomic_DNA"/>
</dbReference>
<dbReference type="AlphaFoldDB" id="A0A7J5U668"/>
<dbReference type="Pfam" id="PF01243">
    <property type="entry name" value="PNPOx_N"/>
    <property type="match status" value="1"/>
</dbReference>
<keyword evidence="2" id="KW-0285">Flavoprotein</keyword>
<keyword evidence="4" id="KW-0560">Oxidoreductase</keyword>
<dbReference type="GO" id="GO:0008615">
    <property type="term" value="P:pyridoxine biosynthetic process"/>
    <property type="evidence" value="ECO:0007669"/>
    <property type="project" value="InterPro"/>
</dbReference>
<evidence type="ECO:0000313" key="8">
    <source>
        <dbReference type="Proteomes" id="UP000488299"/>
    </source>
</evidence>
<keyword evidence="3" id="KW-0288">FMN</keyword>
<protein>
    <submittedName>
        <fullName evidence="7">Pyridoxamine 5'-phosphate oxidase</fullName>
    </submittedName>
</protein>
<comment type="caution">
    <text evidence="7">The sequence shown here is derived from an EMBL/GenBank/DDBJ whole genome shotgun (WGS) entry which is preliminary data.</text>
</comment>